<keyword evidence="4" id="KW-1185">Reference proteome</keyword>
<evidence type="ECO:0000256" key="2">
    <source>
        <dbReference type="SAM" id="SignalP"/>
    </source>
</evidence>
<sequence>MPHYFLSLVLLCLTSNAVRIPAVLEEPALKEPRARSKRAVTVRKDDLPPAVAAGGETYRIDPSGGATTQNRVGTYLYGFDGCADDQKGWINEAYYDAWTMSSLDGVKANIDWNEAAALEFLGPPGLNQPQQAQIQAVLANMATVIYSYKNPFFRHALHVRCDDPKKKCQNRPENDPCQPNPPNPGQKAEKLPNAYSANEDPDDGYSMINFCEGFMNLRSLTNGYAYGSGLSAPIKYRIDRYNNRATTFFHELLHLDLAADSANNRPNPQTDDLTIRIKLGSDDYENTVAYGGSFTKVLARTTTDPGYYVQRNAENLAFFALAKYVMSKNGNVYPHLPVIHLRIDGPPWIEVPRNNHVVVFGNNSQGLYLNTNATDMSTLKVELPDIGDYPGCVDRTDQGSGTVLAINDLVPITAYPPEYVSQQKTWLQELGYSATQPSTDAPPNTNACHGISGDYWVMSRDTAVDNAKDFCAQTDKTKTYNIGSVNELELSVKKLDDDSKGPKDAPDCLGQFQNAVIDGCDGADPVNNPHNYKFGSTLTADGWEFKMTPLSKQVNEVNCDVSYKFWYNQVEIRGKNLPDAKLGANGEGLRKEIDGCGALTKWNFERTPDDCCFQWYAMAYLNIGTKDCVGRAVESAGGSGKGNCHGPGKRQVNGTDAIDNWPGYGDSSKHVFKTKAQVLEPPTGGSW</sequence>
<feature type="chain" id="PRO_5040333932" evidence="2">
    <location>
        <begin position="18"/>
        <end position="687"/>
    </location>
</feature>
<dbReference type="AlphaFoldDB" id="A0A9P3CF93"/>
<dbReference type="GeneID" id="68292046"/>
<reference evidence="3 4" key="1">
    <citation type="submission" date="2021-01" db="EMBL/GenBank/DDBJ databases">
        <title>Cercospora kikuchii MAFF 305040 whole genome shotgun sequence.</title>
        <authorList>
            <person name="Kashiwa T."/>
            <person name="Suzuki T."/>
        </authorList>
    </citation>
    <scope>NUCLEOTIDE SEQUENCE [LARGE SCALE GENOMIC DNA]</scope>
    <source>
        <strain evidence="3 4">MAFF 305040</strain>
    </source>
</reference>
<accession>A0A9P3CF93</accession>
<feature type="region of interest" description="Disordered" evidence="1">
    <location>
        <begin position="165"/>
        <end position="198"/>
    </location>
</feature>
<evidence type="ECO:0000313" key="4">
    <source>
        <dbReference type="Proteomes" id="UP000825890"/>
    </source>
</evidence>
<dbReference type="Gene3D" id="3.40.390.10">
    <property type="entry name" value="Collagenase (Catalytic Domain)"/>
    <property type="match status" value="1"/>
</dbReference>
<dbReference type="RefSeq" id="XP_044657726.1">
    <property type="nucleotide sequence ID" value="XM_044801791.1"/>
</dbReference>
<dbReference type="Pfam" id="PF18647">
    <property type="entry name" value="Fungal_lectin_2"/>
    <property type="match status" value="1"/>
</dbReference>
<gene>
    <name evidence="3" type="ORF">CKM354_000647100</name>
</gene>
<evidence type="ECO:0000313" key="3">
    <source>
        <dbReference type="EMBL" id="GIZ43239.1"/>
    </source>
</evidence>
<proteinExistence type="predicted"/>
<protein>
    <submittedName>
        <fullName evidence="3">Uncharacterized protein</fullName>
    </submittedName>
</protein>
<evidence type="ECO:0000256" key="1">
    <source>
        <dbReference type="SAM" id="MobiDB-lite"/>
    </source>
</evidence>
<feature type="compositionally biased region" description="Basic and acidic residues" evidence="1">
    <location>
        <begin position="165"/>
        <end position="174"/>
    </location>
</feature>
<dbReference type="Proteomes" id="UP000825890">
    <property type="component" value="Unassembled WGS sequence"/>
</dbReference>
<feature type="signal peptide" evidence="2">
    <location>
        <begin position="1"/>
        <end position="17"/>
    </location>
</feature>
<dbReference type="InterPro" id="IPR024079">
    <property type="entry name" value="MetalloPept_cat_dom_sf"/>
</dbReference>
<comment type="caution">
    <text evidence="3">The sequence shown here is derived from an EMBL/GenBank/DDBJ whole genome shotgun (WGS) entry which is preliminary data.</text>
</comment>
<organism evidence="3 4">
    <name type="scientific">Cercospora kikuchii</name>
    <dbReference type="NCBI Taxonomy" id="84275"/>
    <lineage>
        <taxon>Eukaryota</taxon>
        <taxon>Fungi</taxon>
        <taxon>Dikarya</taxon>
        <taxon>Ascomycota</taxon>
        <taxon>Pezizomycotina</taxon>
        <taxon>Dothideomycetes</taxon>
        <taxon>Dothideomycetidae</taxon>
        <taxon>Mycosphaerellales</taxon>
        <taxon>Mycosphaerellaceae</taxon>
        <taxon>Cercospora</taxon>
    </lineage>
</organism>
<name>A0A9P3CF93_9PEZI</name>
<dbReference type="OrthoDB" id="3626347at2759"/>
<keyword evidence="2" id="KW-0732">Signal</keyword>
<dbReference type="EMBL" id="BOLY01000004">
    <property type="protein sequence ID" value="GIZ43239.1"/>
    <property type="molecule type" value="Genomic_DNA"/>
</dbReference>
<feature type="region of interest" description="Disordered" evidence="1">
    <location>
        <begin position="638"/>
        <end position="659"/>
    </location>
</feature>
<dbReference type="GO" id="GO:0008237">
    <property type="term" value="F:metallopeptidase activity"/>
    <property type="evidence" value="ECO:0007669"/>
    <property type="project" value="InterPro"/>
</dbReference>